<keyword evidence="3" id="KW-1185">Reference proteome</keyword>
<feature type="transmembrane region" description="Helical" evidence="1">
    <location>
        <begin position="74"/>
        <end position="95"/>
    </location>
</feature>
<sequence length="423" mass="46274">MWWPLAASWMLMGLEFPLITATVSRLADPEVHLAAYGGVVFPLSLLIEAPVIMILVASTALCKDWLAYRLIRNFIVVLGSLLTVVHVVVAFTPVYGMIVQDVLGVPDIIVEPARIGLQCMTPWTLSIAVRRFFQGVVIRAGQTRLIGLGTLVRLFVSSSVLFCGIVLQSFPGIVVATVAMSSGAMVEAGFILFFVRPILTNLQMSPVHPSPLTLNQLRVFYWPLAFTPLISLGNLPIVSAAISRMPNAIESLAVWPVLGGLSFVFRSGGLAMQEVVVALYDRPHFLGPLKKFVTMVSICTSGILFLIAATPLSTLWFEWGAALTPELTVLASTALWLMVIFPALSPWESFFQGQFVHRGKTSVITQAVCLYLFGSSIFLLAGVLYGEVTGLYVGLAAMLSGLGFQLFWLWRNSRRLDVPLHKF</sequence>
<evidence type="ECO:0000256" key="1">
    <source>
        <dbReference type="SAM" id="Phobius"/>
    </source>
</evidence>
<dbReference type="RefSeq" id="WP_312642703.1">
    <property type="nucleotide sequence ID" value="NZ_CP116967.1"/>
</dbReference>
<feature type="transmembrane region" description="Helical" evidence="1">
    <location>
        <begin position="363"/>
        <end position="385"/>
    </location>
</feature>
<feature type="transmembrane region" description="Helical" evidence="1">
    <location>
        <begin position="329"/>
        <end position="351"/>
    </location>
</feature>
<keyword evidence="1" id="KW-1133">Transmembrane helix</keyword>
<evidence type="ECO:0000313" key="3">
    <source>
        <dbReference type="Proteomes" id="UP001302719"/>
    </source>
</evidence>
<feature type="transmembrane region" description="Helical" evidence="1">
    <location>
        <begin position="292"/>
        <end position="317"/>
    </location>
</feature>
<organism evidence="2 3">
    <name type="scientific">Candidatus Nitrospira allomarina</name>
    <dbReference type="NCBI Taxonomy" id="3020900"/>
    <lineage>
        <taxon>Bacteria</taxon>
        <taxon>Pseudomonadati</taxon>
        <taxon>Nitrospirota</taxon>
        <taxon>Nitrospiria</taxon>
        <taxon>Nitrospirales</taxon>
        <taxon>Nitrospiraceae</taxon>
        <taxon>Nitrospira</taxon>
    </lineage>
</organism>
<gene>
    <name evidence="2" type="ORF">PP769_17715</name>
</gene>
<dbReference type="EMBL" id="CP116967">
    <property type="protein sequence ID" value="WNM57785.1"/>
    <property type="molecule type" value="Genomic_DNA"/>
</dbReference>
<reference evidence="2 3" key="1">
    <citation type="submission" date="2023-01" db="EMBL/GenBank/DDBJ databases">
        <title>Cultivation and genomic characterization of new, ubiquitous marine nitrite-oxidizing bacteria from the Nitrospirales.</title>
        <authorList>
            <person name="Mueller A.J."/>
            <person name="Daebeler A."/>
            <person name="Herbold C.W."/>
            <person name="Kirkegaard R.H."/>
            <person name="Daims H."/>
        </authorList>
    </citation>
    <scope>NUCLEOTIDE SEQUENCE [LARGE SCALE GENOMIC DNA]</scope>
    <source>
        <strain evidence="2 3">VA</strain>
    </source>
</reference>
<dbReference type="KEGG" id="nall:PP769_17715"/>
<name>A0AA96GD77_9BACT</name>
<feature type="transmembrane region" description="Helical" evidence="1">
    <location>
        <begin position="115"/>
        <end position="133"/>
    </location>
</feature>
<accession>A0AA96GD77</accession>
<feature type="transmembrane region" description="Helical" evidence="1">
    <location>
        <begin position="391"/>
        <end position="410"/>
    </location>
</feature>
<feature type="transmembrane region" description="Helical" evidence="1">
    <location>
        <begin position="145"/>
        <end position="167"/>
    </location>
</feature>
<feature type="transmembrane region" description="Helical" evidence="1">
    <location>
        <begin position="254"/>
        <end position="280"/>
    </location>
</feature>
<keyword evidence="1" id="KW-0812">Transmembrane</keyword>
<feature type="transmembrane region" description="Helical" evidence="1">
    <location>
        <begin position="173"/>
        <end position="199"/>
    </location>
</feature>
<proteinExistence type="predicted"/>
<keyword evidence="1" id="KW-0472">Membrane</keyword>
<dbReference type="Proteomes" id="UP001302719">
    <property type="component" value="Chromosome"/>
</dbReference>
<feature type="transmembrane region" description="Helical" evidence="1">
    <location>
        <begin position="220"/>
        <end position="242"/>
    </location>
</feature>
<evidence type="ECO:0000313" key="2">
    <source>
        <dbReference type="EMBL" id="WNM57785.1"/>
    </source>
</evidence>
<dbReference type="AlphaFoldDB" id="A0AA96GD77"/>
<protein>
    <submittedName>
        <fullName evidence="2">Uncharacterized protein</fullName>
    </submittedName>
</protein>
<feature type="transmembrane region" description="Helical" evidence="1">
    <location>
        <begin position="36"/>
        <end position="62"/>
    </location>
</feature>